<protein>
    <submittedName>
        <fullName evidence="1">Uncharacterized protein</fullName>
    </submittedName>
</protein>
<accession>A0A7S4F1C8</accession>
<dbReference type="AlphaFoldDB" id="A0A7S4F1C8"/>
<proteinExistence type="predicted"/>
<organism evidence="1">
    <name type="scientific">Chrysotila carterae</name>
    <name type="common">Marine alga</name>
    <name type="synonym">Syracosphaera carterae</name>
    <dbReference type="NCBI Taxonomy" id="13221"/>
    <lineage>
        <taxon>Eukaryota</taxon>
        <taxon>Haptista</taxon>
        <taxon>Haptophyta</taxon>
        <taxon>Prymnesiophyceae</taxon>
        <taxon>Isochrysidales</taxon>
        <taxon>Isochrysidaceae</taxon>
        <taxon>Chrysotila</taxon>
    </lineage>
</organism>
<name>A0A7S4F1C8_CHRCT</name>
<sequence length="108" mass="11705">MVAAEVVSPARAFPLSLCGALLLSTLLYVAPLAAAVATVGGWEDWKAGQFVDISAQIKCIFIGAALTYSMSVQSWGNVKSLRTTQLQAHRVDRCCVDHQYDSCELKRD</sequence>
<dbReference type="EMBL" id="HBIZ01030449">
    <property type="protein sequence ID" value="CAE0766784.1"/>
    <property type="molecule type" value="Transcribed_RNA"/>
</dbReference>
<evidence type="ECO:0000313" key="1">
    <source>
        <dbReference type="EMBL" id="CAE0766784.1"/>
    </source>
</evidence>
<gene>
    <name evidence="1" type="ORF">PCAR00345_LOCUS19396</name>
</gene>
<reference evidence="1" key="1">
    <citation type="submission" date="2021-01" db="EMBL/GenBank/DDBJ databases">
        <authorList>
            <person name="Corre E."/>
            <person name="Pelletier E."/>
            <person name="Niang G."/>
            <person name="Scheremetjew M."/>
            <person name="Finn R."/>
            <person name="Kale V."/>
            <person name="Holt S."/>
            <person name="Cochrane G."/>
            <person name="Meng A."/>
            <person name="Brown T."/>
            <person name="Cohen L."/>
        </authorList>
    </citation>
    <scope>NUCLEOTIDE SEQUENCE</scope>
    <source>
        <strain evidence="1">CCMP645</strain>
    </source>
</reference>